<dbReference type="Proteomes" id="UP001190700">
    <property type="component" value="Unassembled WGS sequence"/>
</dbReference>
<gene>
    <name evidence="2" type="ORF">CYMTET_13328</name>
</gene>
<reference evidence="2 3" key="1">
    <citation type="journal article" date="2015" name="Genome Biol. Evol.">
        <title>Comparative Genomics of a Bacterivorous Green Alga Reveals Evolutionary Causalities and Consequences of Phago-Mixotrophic Mode of Nutrition.</title>
        <authorList>
            <person name="Burns J.A."/>
            <person name="Paasch A."/>
            <person name="Narechania A."/>
            <person name="Kim E."/>
        </authorList>
    </citation>
    <scope>NUCLEOTIDE SEQUENCE [LARGE SCALE GENOMIC DNA]</scope>
    <source>
        <strain evidence="2 3">PLY_AMNH</strain>
    </source>
</reference>
<name>A0AAE0GIK8_9CHLO</name>
<keyword evidence="3" id="KW-1185">Reference proteome</keyword>
<evidence type="ECO:0000313" key="2">
    <source>
        <dbReference type="EMBL" id="KAK3278752.1"/>
    </source>
</evidence>
<proteinExistence type="predicted"/>
<feature type="region of interest" description="Disordered" evidence="1">
    <location>
        <begin position="151"/>
        <end position="188"/>
    </location>
</feature>
<evidence type="ECO:0000256" key="1">
    <source>
        <dbReference type="SAM" id="MobiDB-lite"/>
    </source>
</evidence>
<sequence>MTLPFPRSPREPAAKGGASPEPRFGYEEPEEEPEAVMLSTQESADGHSLPHYGRRSVSPLSGGHMLQEKALTKEEVQRQAELIRLESQQLMKHKEEQELQEALGLRATIESRLGMSARVVRSANTSSMLCADLTTSDELRQMARDLREEYRRENIVQATQMREETRPRSGEEVQRQKQRSSALRHREQKESLLKIEDKSIDVEQDVARQVAIRKWQRQRQREMAKDREAIKTFECQHNALSKQMVSAEVRHLQKLDWQYTCREVDARKQLSQMRKHEVALDQDEMRSMRRDAALTRLMQIDQLRARLAEEHDLQMQALGDKNKKNKTLHEMYAPAIPAGGRYPNFEVNDVGIYLGTLDFVVAPETA</sequence>
<evidence type="ECO:0000313" key="3">
    <source>
        <dbReference type="Proteomes" id="UP001190700"/>
    </source>
</evidence>
<accession>A0AAE0GIK8</accession>
<feature type="region of interest" description="Disordered" evidence="1">
    <location>
        <begin position="1"/>
        <end position="61"/>
    </location>
</feature>
<feature type="compositionally biased region" description="Basic and acidic residues" evidence="1">
    <location>
        <begin position="161"/>
        <end position="175"/>
    </location>
</feature>
<organism evidence="2 3">
    <name type="scientific">Cymbomonas tetramitiformis</name>
    <dbReference type="NCBI Taxonomy" id="36881"/>
    <lineage>
        <taxon>Eukaryota</taxon>
        <taxon>Viridiplantae</taxon>
        <taxon>Chlorophyta</taxon>
        <taxon>Pyramimonadophyceae</taxon>
        <taxon>Pyramimonadales</taxon>
        <taxon>Pyramimonadaceae</taxon>
        <taxon>Cymbomonas</taxon>
    </lineage>
</organism>
<dbReference type="EMBL" id="LGRX02005294">
    <property type="protein sequence ID" value="KAK3278752.1"/>
    <property type="molecule type" value="Genomic_DNA"/>
</dbReference>
<comment type="caution">
    <text evidence="2">The sequence shown here is derived from an EMBL/GenBank/DDBJ whole genome shotgun (WGS) entry which is preliminary data.</text>
</comment>
<dbReference type="AlphaFoldDB" id="A0AAE0GIK8"/>
<protein>
    <submittedName>
        <fullName evidence="2">Uncharacterized protein</fullName>
    </submittedName>
</protein>